<dbReference type="Proteomes" id="UP000077202">
    <property type="component" value="Unassembled WGS sequence"/>
</dbReference>
<feature type="compositionally biased region" description="Basic and acidic residues" evidence="1">
    <location>
        <begin position="302"/>
        <end position="321"/>
    </location>
</feature>
<gene>
    <name evidence="2" type="ORF">AXG93_773s1860</name>
</gene>
<dbReference type="EMBL" id="LVLJ01001380">
    <property type="protein sequence ID" value="OAE29945.1"/>
    <property type="molecule type" value="Genomic_DNA"/>
</dbReference>
<sequence length="400" mass="44779">MEKTNDVSEQIKGVEDPLLVKSMEKDVLVSDISGTTKELEDEGEMFVMVGAEVADSANEIAKEPRKGSGLVSIPTILEKELHELLTNNSPGTQLEVSDGTLKKDGNGDEKAVLPEKVEECVDMKEKKFGFDAEKKEKTEKDDGSEGDKTKKEKEEKKDDESEKKEKKEKKEKGEDSDKKEKKEKKEKGGDSDKKEKKEKKEKDKNSADGKKDKEKVKSDKEGKEKEKKEKKEKKSKKSNVEKIQKKLEKIHAKMDRILAKKEEYLQRLVEAQEKDRQEKERLAAENSAKQKGESPTTVSSSIDRHGDASTGGDVREAEVKQVEPPVHMSAKQLNEEMPSPLSAPQEDISNKDTKLPEEKSLQKEVISEQSKKEQVEDVKHTSDSVAGHNNGESGALSFSA</sequence>
<feature type="region of interest" description="Disordered" evidence="1">
    <location>
        <begin position="86"/>
        <end position="247"/>
    </location>
</feature>
<feature type="compositionally biased region" description="Basic and acidic residues" evidence="1">
    <location>
        <begin position="272"/>
        <end position="292"/>
    </location>
</feature>
<feature type="compositionally biased region" description="Polar residues" evidence="1">
    <location>
        <begin position="86"/>
        <end position="95"/>
    </location>
</feature>
<comment type="caution">
    <text evidence="2">The sequence shown here is derived from an EMBL/GenBank/DDBJ whole genome shotgun (WGS) entry which is preliminary data.</text>
</comment>
<feature type="compositionally biased region" description="Basic and acidic residues" evidence="1">
    <location>
        <begin position="100"/>
        <end position="229"/>
    </location>
</feature>
<protein>
    <submittedName>
        <fullName evidence="2">Uncharacterized protein</fullName>
    </submittedName>
</protein>
<proteinExistence type="predicted"/>
<name>A0A176WCI0_MARPO</name>
<dbReference type="AlphaFoldDB" id="A0A176WCI0"/>
<feature type="region of interest" description="Disordered" evidence="1">
    <location>
        <begin position="272"/>
        <end position="400"/>
    </location>
</feature>
<feature type="compositionally biased region" description="Polar residues" evidence="1">
    <location>
        <begin position="390"/>
        <end position="400"/>
    </location>
</feature>
<evidence type="ECO:0000256" key="1">
    <source>
        <dbReference type="SAM" id="MobiDB-lite"/>
    </source>
</evidence>
<feature type="compositionally biased region" description="Basic and acidic residues" evidence="1">
    <location>
        <begin position="238"/>
        <end position="247"/>
    </location>
</feature>
<organism evidence="2 3">
    <name type="scientific">Marchantia polymorpha subsp. ruderalis</name>
    <dbReference type="NCBI Taxonomy" id="1480154"/>
    <lineage>
        <taxon>Eukaryota</taxon>
        <taxon>Viridiplantae</taxon>
        <taxon>Streptophyta</taxon>
        <taxon>Embryophyta</taxon>
        <taxon>Marchantiophyta</taxon>
        <taxon>Marchantiopsida</taxon>
        <taxon>Marchantiidae</taxon>
        <taxon>Marchantiales</taxon>
        <taxon>Marchantiaceae</taxon>
        <taxon>Marchantia</taxon>
    </lineage>
</organism>
<reference evidence="2" key="1">
    <citation type="submission" date="2016-03" db="EMBL/GenBank/DDBJ databases">
        <title>Mechanisms controlling the formation of the plant cell surface in tip-growing cells are functionally conserved among land plants.</title>
        <authorList>
            <person name="Honkanen S."/>
            <person name="Jones V.A."/>
            <person name="Morieri G."/>
            <person name="Champion C."/>
            <person name="Hetherington A.J."/>
            <person name="Kelly S."/>
            <person name="Saint-Marcoux D."/>
            <person name="Proust H."/>
            <person name="Prescott H."/>
            <person name="Dolan L."/>
        </authorList>
    </citation>
    <scope>NUCLEOTIDE SEQUENCE [LARGE SCALE GENOMIC DNA]</scope>
    <source>
        <tissue evidence="2">Whole gametophyte</tissue>
    </source>
</reference>
<keyword evidence="3" id="KW-1185">Reference proteome</keyword>
<feature type="compositionally biased region" description="Basic and acidic residues" evidence="1">
    <location>
        <begin position="348"/>
        <end position="382"/>
    </location>
</feature>
<accession>A0A176WCI0</accession>
<evidence type="ECO:0000313" key="2">
    <source>
        <dbReference type="EMBL" id="OAE29945.1"/>
    </source>
</evidence>
<evidence type="ECO:0000313" key="3">
    <source>
        <dbReference type="Proteomes" id="UP000077202"/>
    </source>
</evidence>